<dbReference type="GO" id="GO:0046872">
    <property type="term" value="F:metal ion binding"/>
    <property type="evidence" value="ECO:0007669"/>
    <property type="project" value="UniProtKB-KW"/>
</dbReference>
<feature type="domain" description="Fe2OG dioxygenase" evidence="3">
    <location>
        <begin position="1"/>
        <end position="89"/>
    </location>
</feature>
<dbReference type="InterPro" id="IPR044861">
    <property type="entry name" value="IPNS-like_FE2OG_OXY"/>
</dbReference>
<dbReference type="InterPro" id="IPR005123">
    <property type="entry name" value="Oxoglu/Fe-dep_dioxygenase_dom"/>
</dbReference>
<feature type="non-terminal residue" evidence="4">
    <location>
        <position position="1"/>
    </location>
</feature>
<evidence type="ECO:0000313" key="5">
    <source>
        <dbReference type="Proteomes" id="UP000824469"/>
    </source>
</evidence>
<dbReference type="AlphaFoldDB" id="A0AA38GFY3"/>
<dbReference type="Gene3D" id="2.60.120.330">
    <property type="entry name" value="B-lactam Antibiotic, Isopenicillin N Synthase, Chain"/>
    <property type="match status" value="1"/>
</dbReference>
<evidence type="ECO:0000256" key="1">
    <source>
        <dbReference type="ARBA" id="ARBA00022723"/>
    </source>
</evidence>
<evidence type="ECO:0000256" key="2">
    <source>
        <dbReference type="ARBA" id="ARBA00023004"/>
    </source>
</evidence>
<dbReference type="PROSITE" id="PS51471">
    <property type="entry name" value="FE2OG_OXY"/>
    <property type="match status" value="1"/>
</dbReference>
<dbReference type="Pfam" id="PF03171">
    <property type="entry name" value="2OG-FeII_Oxy"/>
    <property type="match status" value="1"/>
</dbReference>
<organism evidence="4 5">
    <name type="scientific">Taxus chinensis</name>
    <name type="common">Chinese yew</name>
    <name type="synonym">Taxus wallichiana var. chinensis</name>
    <dbReference type="NCBI Taxonomy" id="29808"/>
    <lineage>
        <taxon>Eukaryota</taxon>
        <taxon>Viridiplantae</taxon>
        <taxon>Streptophyta</taxon>
        <taxon>Embryophyta</taxon>
        <taxon>Tracheophyta</taxon>
        <taxon>Spermatophyta</taxon>
        <taxon>Pinopsida</taxon>
        <taxon>Pinidae</taxon>
        <taxon>Conifers II</taxon>
        <taxon>Cupressales</taxon>
        <taxon>Taxaceae</taxon>
        <taxon>Taxus</taxon>
    </lineage>
</organism>
<gene>
    <name evidence="4" type="ORF">KI387_015752</name>
</gene>
<evidence type="ECO:0000259" key="3">
    <source>
        <dbReference type="PROSITE" id="PS51471"/>
    </source>
</evidence>
<dbReference type="InterPro" id="IPR027443">
    <property type="entry name" value="IPNS-like_sf"/>
</dbReference>
<protein>
    <recommendedName>
        <fullName evidence="3">Fe2OG dioxygenase domain-containing protein</fullName>
    </recommendedName>
</protein>
<keyword evidence="5" id="KW-1185">Reference proteome</keyword>
<dbReference type="Proteomes" id="UP000824469">
    <property type="component" value="Unassembled WGS sequence"/>
</dbReference>
<reference evidence="4 5" key="1">
    <citation type="journal article" date="2021" name="Nat. Plants">
        <title>The Taxus genome provides insights into paclitaxel biosynthesis.</title>
        <authorList>
            <person name="Xiong X."/>
            <person name="Gou J."/>
            <person name="Liao Q."/>
            <person name="Li Y."/>
            <person name="Zhou Q."/>
            <person name="Bi G."/>
            <person name="Li C."/>
            <person name="Du R."/>
            <person name="Wang X."/>
            <person name="Sun T."/>
            <person name="Guo L."/>
            <person name="Liang H."/>
            <person name="Lu P."/>
            <person name="Wu Y."/>
            <person name="Zhang Z."/>
            <person name="Ro D.K."/>
            <person name="Shang Y."/>
            <person name="Huang S."/>
            <person name="Yan J."/>
        </authorList>
    </citation>
    <scope>NUCLEOTIDE SEQUENCE [LARGE SCALE GENOMIC DNA]</scope>
    <source>
        <strain evidence="4">Ta-2019</strain>
    </source>
</reference>
<dbReference type="SUPFAM" id="SSF51197">
    <property type="entry name" value="Clavaminate synthase-like"/>
    <property type="match status" value="1"/>
</dbReference>
<sequence length="133" mass="14892">MLHVNYHPSWPHPNLTFGVPPHVDPNGIIFLMQGDVNSLQVLKNVKWVSVEPIPNAFVVVSNGRFTSAEHGAVTNTSNAQMSIPTFYGPSMDAFIAEYVDIKTLCFRLNDITNTMIRRYESTEGDKILEPCVE</sequence>
<dbReference type="EMBL" id="JAHRHJ020000003">
    <property type="protein sequence ID" value="KAH9321113.1"/>
    <property type="molecule type" value="Genomic_DNA"/>
</dbReference>
<name>A0AA38GFY3_TAXCH</name>
<keyword evidence="1" id="KW-0479">Metal-binding</keyword>
<dbReference type="InterPro" id="IPR050295">
    <property type="entry name" value="Plant_2OG-oxidoreductases"/>
</dbReference>
<accession>A0AA38GFY3</accession>
<dbReference type="PANTHER" id="PTHR47991">
    <property type="entry name" value="OXOGLUTARATE/IRON-DEPENDENT DIOXYGENASE"/>
    <property type="match status" value="1"/>
</dbReference>
<evidence type="ECO:0000313" key="4">
    <source>
        <dbReference type="EMBL" id="KAH9321113.1"/>
    </source>
</evidence>
<comment type="caution">
    <text evidence="4">The sequence shown here is derived from an EMBL/GenBank/DDBJ whole genome shotgun (WGS) entry which is preliminary data.</text>
</comment>
<keyword evidence="2" id="KW-0408">Iron</keyword>
<proteinExistence type="predicted"/>